<dbReference type="Gene3D" id="3.30.830.10">
    <property type="entry name" value="Metalloenzyme, LuxS/M16 peptidase-like"/>
    <property type="match status" value="2"/>
</dbReference>
<evidence type="ECO:0000313" key="3">
    <source>
        <dbReference type="EMBL" id="QLL78252.1"/>
    </source>
</evidence>
<dbReference type="KEGG" id="lsw:GTO87_06325"/>
<dbReference type="PANTHER" id="PTHR11851">
    <property type="entry name" value="METALLOPROTEASE"/>
    <property type="match status" value="1"/>
</dbReference>
<dbReference type="InterPro" id="IPR007863">
    <property type="entry name" value="Peptidase_M16_C"/>
</dbReference>
<sequence>MQETLYPLFAERMQTERLANGLLVNMIARPNFHKTYAILTVDFGSIDDTFTTEQGEKITVPAGIAHFLEHKLFEKKDHDAFDLFGKYGADANAFTSYTRTSYLFATTSHLGECMNVLLDFVQTPYFTEQTVAKEKGIIEQEIKMYDDDPSWQLYQKTMANLYPGSQLSLDIAGSASSIAQITAQDLYTCYRYFYQPSNMNLFVIGNFVPDELLAVIKQNQAQKTFPEKVVPQRFFAPLAQPVVPQTVVPLAVKVPKVMLGIRGTEALPMNREGLKKKVALELLLHLLFAETSPTYQELYDQGIVDDSFDYELQVERGFYFILVDGNTRQPEAFVAAIKEILQTAPTTVAHLTEELALAKKEFLGQTIKSINSLEAIANRYEGPLFGYATIFDLVPLVQEVTLADVLAATKIIDFDNLTINQVVPQ</sequence>
<feature type="domain" description="Peptidase M16 N-terminal" evidence="1">
    <location>
        <begin position="33"/>
        <end position="172"/>
    </location>
</feature>
<evidence type="ECO:0000313" key="4">
    <source>
        <dbReference type="Proteomes" id="UP000510886"/>
    </source>
</evidence>
<dbReference type="NCBIfam" id="NF047421">
    <property type="entry name" value="YfmH_fam"/>
    <property type="match status" value="1"/>
</dbReference>
<dbReference type="InterPro" id="IPR050361">
    <property type="entry name" value="MPP/UQCRC_Complex"/>
</dbReference>
<accession>A0A7H9ELU4</accession>
<gene>
    <name evidence="3" type="ORF">GTO87_06325</name>
</gene>
<reference evidence="3 4" key="1">
    <citation type="submission" date="2020-01" db="EMBL/GenBank/DDBJ databases">
        <title>Complete and circular genome sequences of six lactobacillus isolates from horses.</title>
        <authorList>
            <person name="Hassan H.M."/>
        </authorList>
    </citation>
    <scope>NUCLEOTIDE SEQUENCE [LARGE SCALE GENOMIC DNA]</scope>
    <source>
        <strain evidence="3 4">1A</strain>
    </source>
</reference>
<protein>
    <submittedName>
        <fullName evidence="3">Insulinase family protein</fullName>
    </submittedName>
</protein>
<proteinExistence type="predicted"/>
<dbReference type="Proteomes" id="UP000510886">
    <property type="component" value="Chromosome"/>
</dbReference>
<dbReference type="PANTHER" id="PTHR11851:SF134">
    <property type="entry name" value="ZINC-DEPENDENT PROTEASE"/>
    <property type="match status" value="1"/>
</dbReference>
<feature type="domain" description="Peptidase M16 C-terminal" evidence="2">
    <location>
        <begin position="181"/>
        <end position="342"/>
    </location>
</feature>
<dbReference type="AlphaFoldDB" id="A0A7H9ELU4"/>
<dbReference type="Pfam" id="PF00675">
    <property type="entry name" value="Peptidase_M16"/>
    <property type="match status" value="1"/>
</dbReference>
<evidence type="ECO:0000259" key="2">
    <source>
        <dbReference type="Pfam" id="PF05193"/>
    </source>
</evidence>
<dbReference type="InterPro" id="IPR011249">
    <property type="entry name" value="Metalloenz_LuxS/M16"/>
</dbReference>
<evidence type="ECO:0000259" key="1">
    <source>
        <dbReference type="Pfam" id="PF00675"/>
    </source>
</evidence>
<dbReference type="RefSeq" id="WP_180848522.1">
    <property type="nucleotide sequence ID" value="NZ_CP047418.1"/>
</dbReference>
<name>A0A7H9ELU4_9LACO</name>
<dbReference type="GO" id="GO:0046872">
    <property type="term" value="F:metal ion binding"/>
    <property type="evidence" value="ECO:0007669"/>
    <property type="project" value="InterPro"/>
</dbReference>
<dbReference type="EMBL" id="CP047418">
    <property type="protein sequence ID" value="QLL78252.1"/>
    <property type="molecule type" value="Genomic_DNA"/>
</dbReference>
<dbReference type="InterPro" id="IPR011765">
    <property type="entry name" value="Pept_M16_N"/>
</dbReference>
<organism evidence="3 4">
    <name type="scientific">Ligilactobacillus saerimneri</name>
    <dbReference type="NCBI Taxonomy" id="228229"/>
    <lineage>
        <taxon>Bacteria</taxon>
        <taxon>Bacillati</taxon>
        <taxon>Bacillota</taxon>
        <taxon>Bacilli</taxon>
        <taxon>Lactobacillales</taxon>
        <taxon>Lactobacillaceae</taxon>
        <taxon>Ligilactobacillus</taxon>
    </lineage>
</organism>
<dbReference type="SUPFAM" id="SSF63411">
    <property type="entry name" value="LuxS/MPP-like metallohydrolase"/>
    <property type="match status" value="2"/>
</dbReference>
<dbReference type="Pfam" id="PF05193">
    <property type="entry name" value="Peptidase_M16_C"/>
    <property type="match status" value="1"/>
</dbReference>